<reference evidence="2" key="1">
    <citation type="journal article" date="2019" name="Int. J. Syst. Evol. Microbiol.">
        <title>The Global Catalogue of Microorganisms (GCM) 10K type strain sequencing project: providing services to taxonomists for standard genome sequencing and annotation.</title>
        <authorList>
            <consortium name="The Broad Institute Genomics Platform"/>
            <consortium name="The Broad Institute Genome Sequencing Center for Infectious Disease"/>
            <person name="Wu L."/>
            <person name="Ma J."/>
        </authorList>
    </citation>
    <scope>NUCLEOTIDE SEQUENCE [LARGE SCALE GENOMIC DNA]</scope>
    <source>
        <strain evidence="2">KCTC 42182</strain>
    </source>
</reference>
<dbReference type="Pfam" id="PF00106">
    <property type="entry name" value="adh_short"/>
    <property type="match status" value="1"/>
</dbReference>
<dbReference type="CDD" id="cd05325">
    <property type="entry name" value="carb_red_sniffer_like_SDR_c"/>
    <property type="match status" value="1"/>
</dbReference>
<dbReference type="PANTHER" id="PTHR45458:SF1">
    <property type="entry name" value="SHORT CHAIN DEHYDROGENASE"/>
    <property type="match status" value="1"/>
</dbReference>
<organism evidence="1 2">
    <name type="scientific">Ferrovibrio xuzhouensis</name>
    <dbReference type="NCBI Taxonomy" id="1576914"/>
    <lineage>
        <taxon>Bacteria</taxon>
        <taxon>Pseudomonadati</taxon>
        <taxon>Pseudomonadota</taxon>
        <taxon>Alphaproteobacteria</taxon>
        <taxon>Rhodospirillales</taxon>
        <taxon>Rhodospirillaceae</taxon>
        <taxon>Ferrovibrio</taxon>
    </lineage>
</organism>
<accession>A0ABV7VNI0</accession>
<dbReference type="InterPro" id="IPR036291">
    <property type="entry name" value="NAD(P)-bd_dom_sf"/>
</dbReference>
<dbReference type="EMBL" id="JBHRYJ010000009">
    <property type="protein sequence ID" value="MFC3678457.1"/>
    <property type="molecule type" value="Genomic_DNA"/>
</dbReference>
<dbReference type="SUPFAM" id="SSF51735">
    <property type="entry name" value="NAD(P)-binding Rossmann-fold domains"/>
    <property type="match status" value="1"/>
</dbReference>
<dbReference type="Gene3D" id="3.40.50.720">
    <property type="entry name" value="NAD(P)-binding Rossmann-like Domain"/>
    <property type="match status" value="1"/>
</dbReference>
<dbReference type="InterPro" id="IPR052184">
    <property type="entry name" value="SDR_enzymes"/>
</dbReference>
<evidence type="ECO:0000313" key="2">
    <source>
        <dbReference type="Proteomes" id="UP001595711"/>
    </source>
</evidence>
<dbReference type="RefSeq" id="WP_379730094.1">
    <property type="nucleotide sequence ID" value="NZ_JBHRYJ010000009.1"/>
</dbReference>
<proteinExistence type="predicted"/>
<name>A0ABV7VNI0_9PROT</name>
<evidence type="ECO:0000313" key="1">
    <source>
        <dbReference type="EMBL" id="MFC3678457.1"/>
    </source>
</evidence>
<gene>
    <name evidence="1" type="ORF">ACFOOQ_23120</name>
</gene>
<protein>
    <submittedName>
        <fullName evidence="1">SDR family oxidoreductase</fullName>
    </submittedName>
</protein>
<dbReference type="PRINTS" id="PR00081">
    <property type="entry name" value="GDHRDH"/>
</dbReference>
<dbReference type="Proteomes" id="UP001595711">
    <property type="component" value="Unassembled WGS sequence"/>
</dbReference>
<keyword evidence="2" id="KW-1185">Reference proteome</keyword>
<dbReference type="PANTHER" id="PTHR45458">
    <property type="entry name" value="SHORT-CHAIN DEHYDROGENASE/REDUCTASE SDR"/>
    <property type="match status" value="1"/>
</dbReference>
<dbReference type="InterPro" id="IPR002347">
    <property type="entry name" value="SDR_fam"/>
</dbReference>
<sequence>MPTLLITGANRGIGFELTKRYLADGWDVIACCRDPKAATALAALKGNITLEALEVTDDAAIDTLAAKYRDRPIDLLLNNAGIYGNRDGAKTISAFDSFRQVLAVNTVAPMKMALAFLPSLQKAKAAKIATISSRMGSISEGPGGSYVYRTSKAAVNAAMHNLAMDIKGDGITVIVLHPGWVQTDMGGPSAAIDVATSGAGLKKVIDGVTIKDTGGFFNYDGGTIPW</sequence>
<comment type="caution">
    <text evidence="1">The sequence shown here is derived from an EMBL/GenBank/DDBJ whole genome shotgun (WGS) entry which is preliminary data.</text>
</comment>